<sequence length="583" mass="64151">MFFVLELDCSNGSKLALVADRPEDFASQLVGCGDFDSLRLIEGLGPHYTIDDALRAALNGSDAALVAVLANPAIVIDPEMPLRLGRALLEAPDPATVGVITGKGTDRWGNRFSAFYASAEPQLPFCRTPVPVTDSASDLFILARPLLERLLARGALPPVESLAGWAVLEGYLEGCVSYHSPHLAAGIYGRHLPRQAEAHADILQDLIGKRVVRTSVAALDGTVTLGGVPERGQDTRDWHLNPRADLDRQMTSAILPHCRRMSLSIVTRTQFSRPHLLRRLLASLSRWRSDDLDLEVVLSTDIDRARAEAELAALRIDFPALTLVLAWNGARAERSRVRNLLGGIKAATQDYVAFVDDDDHVHFQALTILSTTRFLGTMPVVFMDTELRKEGWVQAGDGRWVLDSATAHHRYPAGGWRNMFGGVNQLPICAGILPRDWVVSQVGRFDFRHDYSEDFTLFLLLLQSADLPLILDVPRPFCIVSIRSDGSNTVTEEDRSGWVKDISMFLHDLHIVNSLHGEGRLQTVIECRTPRLADAPPVPLPASNPLRRELAVARAENEALRARLADLELQAYARERAEAPAAG</sequence>
<comment type="caution">
    <text evidence="1">The sequence shown here is derived from an EMBL/GenBank/DDBJ whole genome shotgun (WGS) entry which is preliminary data.</text>
</comment>
<dbReference type="EMBL" id="WMBT01000015">
    <property type="protein sequence ID" value="MTE01752.1"/>
    <property type="molecule type" value="Genomic_DNA"/>
</dbReference>
<proteinExistence type="predicted"/>
<dbReference type="InterPro" id="IPR029044">
    <property type="entry name" value="Nucleotide-diphossugar_trans"/>
</dbReference>
<dbReference type="RefSeq" id="WP_154765830.1">
    <property type="nucleotide sequence ID" value="NZ_WMBT01000015.1"/>
</dbReference>
<name>A0A6L6HU12_9RHOB</name>
<reference evidence="1 2" key="1">
    <citation type="submission" date="2019-11" db="EMBL/GenBank/DDBJ databases">
        <authorList>
            <person name="Lang L."/>
        </authorList>
    </citation>
    <scope>NUCLEOTIDE SEQUENCE [LARGE SCALE GENOMIC DNA]</scope>
    <source>
        <strain evidence="1 2">YIM 132242</strain>
    </source>
</reference>
<keyword evidence="2" id="KW-1185">Reference proteome</keyword>
<organism evidence="1 2">
    <name type="scientific">Paracoccus lichenicola</name>
    <dbReference type="NCBI Taxonomy" id="2665644"/>
    <lineage>
        <taxon>Bacteria</taxon>
        <taxon>Pseudomonadati</taxon>
        <taxon>Pseudomonadota</taxon>
        <taxon>Alphaproteobacteria</taxon>
        <taxon>Rhodobacterales</taxon>
        <taxon>Paracoccaceae</taxon>
        <taxon>Paracoccus</taxon>
    </lineage>
</organism>
<dbReference type="Proteomes" id="UP000481417">
    <property type="component" value="Unassembled WGS sequence"/>
</dbReference>
<dbReference type="AlphaFoldDB" id="A0A6L6HU12"/>
<keyword evidence="1" id="KW-0808">Transferase</keyword>
<protein>
    <submittedName>
        <fullName evidence="1">Glycosyltransferase</fullName>
    </submittedName>
</protein>
<dbReference type="CDD" id="cd00761">
    <property type="entry name" value="Glyco_tranf_GTA_type"/>
    <property type="match status" value="1"/>
</dbReference>
<dbReference type="SUPFAM" id="SSF53448">
    <property type="entry name" value="Nucleotide-diphospho-sugar transferases"/>
    <property type="match status" value="1"/>
</dbReference>
<gene>
    <name evidence="1" type="ORF">GIY56_15790</name>
</gene>
<accession>A0A6L6HU12</accession>
<evidence type="ECO:0000313" key="1">
    <source>
        <dbReference type="EMBL" id="MTE01752.1"/>
    </source>
</evidence>
<dbReference type="GO" id="GO:0016740">
    <property type="term" value="F:transferase activity"/>
    <property type="evidence" value="ECO:0007669"/>
    <property type="project" value="UniProtKB-KW"/>
</dbReference>
<dbReference type="Gene3D" id="3.90.550.10">
    <property type="entry name" value="Spore Coat Polysaccharide Biosynthesis Protein SpsA, Chain A"/>
    <property type="match status" value="1"/>
</dbReference>
<evidence type="ECO:0000313" key="2">
    <source>
        <dbReference type="Proteomes" id="UP000481417"/>
    </source>
</evidence>